<dbReference type="EnsemblPlants" id="AUR62003189-RA">
    <property type="protein sequence ID" value="AUR62003189-RA:cds"/>
    <property type="gene ID" value="AUR62003189"/>
</dbReference>
<evidence type="ECO:0000256" key="7">
    <source>
        <dbReference type="PROSITE-ProRule" id="PRU00023"/>
    </source>
</evidence>
<keyword evidence="3" id="KW-0677">Repeat</keyword>
<dbReference type="RefSeq" id="XP_021757860.1">
    <property type="nucleotide sequence ID" value="XM_021902168.1"/>
</dbReference>
<accession>A0A803KVY1</accession>
<feature type="repeat" description="ANK" evidence="7">
    <location>
        <begin position="385"/>
        <end position="418"/>
    </location>
</feature>
<keyword evidence="12" id="KW-1185">Reference proteome</keyword>
<dbReference type="InterPro" id="IPR002110">
    <property type="entry name" value="Ankyrin_rpt"/>
</dbReference>
<feature type="domain" description="PGG" evidence="10">
    <location>
        <begin position="504"/>
        <end position="614"/>
    </location>
</feature>
<protein>
    <recommendedName>
        <fullName evidence="10">PGG domain-containing protein</fullName>
    </recommendedName>
</protein>
<sequence length="680" mass="76166">MDAQLQPQQIHPTNCHHHTQSHPSRSNSTPEIDSSLSSRSSSILPSVITNTLSSSDSLPKSTTFIDAGHYSTLINNNIDLLYNDFNHDFDYSTLLLESDNSTILHIAASLGLTKINTIIQKSPQLVYLRNNKGDLPIHVAARLCQLEAAKSLLFWVHTDLISDLLKTKNEDGNTALHIALENQQKDMAKFLFAKCPKTFYQLNGHGFSPLYLAIEAEFWDLVKFMLSEDFVTSESEDQLLASSAKSVVHAAILAEKKDVFEMMYQNYNDMVLYKTDEQGKTPLSYAAYTDFLDGVKCILSDKASQNQAYKIDENGYYPIHWACSGGNVDIVKLFISYLHENTRFMLTKNGRNILHEAAANGKAKVVKFILGQPELGMMINMKDGEGNTPLHLASKWKHPKVVYEFTWDKRVNLSAQNKEGCTALDIAEAIGLFGDHIPLFEERLTWLSLRNAGVPRAPQLHNVNIQIIGQDTARNNSFNTQHAYMFLDPQGNTIRNHPLRKRKHKFKERINTLLLVATLVATVTFASGFTVPGGYNNNNPKVGMATLAHKCAFQVFVISNTIAMYTSILTMVTLIWAQLDELRLVLLSLDFAVPLLGTSLAMMSVAFMAGLYVVLYSVVFWVGLVVLVVGGMFLGALLVFFIPLYSPRSCIRNKILRNVFHVPFTLMLLACEKDKSGKHY</sequence>
<feature type="transmembrane region" description="Helical" evidence="9">
    <location>
        <begin position="552"/>
        <end position="577"/>
    </location>
</feature>
<dbReference type="GeneID" id="110722864"/>
<evidence type="ECO:0000256" key="3">
    <source>
        <dbReference type="ARBA" id="ARBA00022737"/>
    </source>
</evidence>
<keyword evidence="5 7" id="KW-0040">ANK repeat</keyword>
<feature type="transmembrane region" description="Helical" evidence="9">
    <location>
        <begin position="510"/>
        <end position="532"/>
    </location>
</feature>
<feature type="compositionally biased region" description="Polar residues" evidence="8">
    <location>
        <begin position="1"/>
        <end position="12"/>
    </location>
</feature>
<dbReference type="PANTHER" id="PTHR24186">
    <property type="entry name" value="PROTEIN PHOSPHATASE 1 REGULATORY SUBUNIT"/>
    <property type="match status" value="1"/>
</dbReference>
<evidence type="ECO:0000259" key="10">
    <source>
        <dbReference type="Pfam" id="PF13962"/>
    </source>
</evidence>
<evidence type="ECO:0000256" key="5">
    <source>
        <dbReference type="ARBA" id="ARBA00023043"/>
    </source>
</evidence>
<dbReference type="SUPFAM" id="SSF48403">
    <property type="entry name" value="Ankyrin repeat"/>
    <property type="match status" value="1"/>
</dbReference>
<evidence type="ECO:0000256" key="4">
    <source>
        <dbReference type="ARBA" id="ARBA00022989"/>
    </source>
</evidence>
<feature type="transmembrane region" description="Helical" evidence="9">
    <location>
        <begin position="618"/>
        <end position="645"/>
    </location>
</feature>
<evidence type="ECO:0000256" key="2">
    <source>
        <dbReference type="ARBA" id="ARBA00022692"/>
    </source>
</evidence>
<dbReference type="InterPro" id="IPR026961">
    <property type="entry name" value="PGG_dom"/>
</dbReference>
<dbReference type="Gramene" id="AUR62003189-RA">
    <property type="protein sequence ID" value="AUR62003189-RA:cds"/>
    <property type="gene ID" value="AUR62003189"/>
</dbReference>
<dbReference type="Proteomes" id="UP000596660">
    <property type="component" value="Unplaced"/>
</dbReference>
<evidence type="ECO:0000256" key="8">
    <source>
        <dbReference type="SAM" id="MobiDB-lite"/>
    </source>
</evidence>
<evidence type="ECO:0000256" key="1">
    <source>
        <dbReference type="ARBA" id="ARBA00004141"/>
    </source>
</evidence>
<dbReference type="KEGG" id="cqi:110722864"/>
<reference evidence="11" key="1">
    <citation type="journal article" date="2017" name="Nature">
        <title>The genome of Chenopodium quinoa.</title>
        <authorList>
            <person name="Jarvis D.E."/>
            <person name="Ho Y.S."/>
            <person name="Lightfoot D.J."/>
            <person name="Schmoeckel S.M."/>
            <person name="Li B."/>
            <person name="Borm T.J.A."/>
            <person name="Ohyanagi H."/>
            <person name="Mineta K."/>
            <person name="Michell C.T."/>
            <person name="Saber N."/>
            <person name="Kharbatia N.M."/>
            <person name="Rupper R.R."/>
            <person name="Sharp A.R."/>
            <person name="Dally N."/>
            <person name="Boughton B.A."/>
            <person name="Woo Y.H."/>
            <person name="Gao G."/>
            <person name="Schijlen E.G.W.M."/>
            <person name="Guo X."/>
            <person name="Momin A.A."/>
            <person name="Negrao S."/>
            <person name="Al-Babili S."/>
            <person name="Gehring C."/>
            <person name="Roessner U."/>
            <person name="Jung C."/>
            <person name="Murphy K."/>
            <person name="Arold S.T."/>
            <person name="Gojobori T."/>
            <person name="van der Linden C.G."/>
            <person name="van Loo E.N."/>
            <person name="Jellen E.N."/>
            <person name="Maughan P.J."/>
            <person name="Tester M."/>
        </authorList>
    </citation>
    <scope>NUCLEOTIDE SEQUENCE [LARGE SCALE GENOMIC DNA]</scope>
    <source>
        <strain evidence="11">cv. PI 614886</strain>
    </source>
</reference>
<organism evidence="11 12">
    <name type="scientific">Chenopodium quinoa</name>
    <name type="common">Quinoa</name>
    <dbReference type="NCBI Taxonomy" id="63459"/>
    <lineage>
        <taxon>Eukaryota</taxon>
        <taxon>Viridiplantae</taxon>
        <taxon>Streptophyta</taxon>
        <taxon>Embryophyta</taxon>
        <taxon>Tracheophyta</taxon>
        <taxon>Spermatophyta</taxon>
        <taxon>Magnoliopsida</taxon>
        <taxon>eudicotyledons</taxon>
        <taxon>Gunneridae</taxon>
        <taxon>Pentapetalae</taxon>
        <taxon>Caryophyllales</taxon>
        <taxon>Chenopodiaceae</taxon>
        <taxon>Chenopodioideae</taxon>
        <taxon>Atripliceae</taxon>
        <taxon>Chenopodium</taxon>
    </lineage>
</organism>
<dbReference type="PROSITE" id="PS50297">
    <property type="entry name" value="ANK_REP_REGION"/>
    <property type="match status" value="1"/>
</dbReference>
<feature type="compositionally biased region" description="Polar residues" evidence="8">
    <location>
        <begin position="21"/>
        <end position="32"/>
    </location>
</feature>
<keyword evidence="2 9" id="KW-0812">Transmembrane</keyword>
<dbReference type="PANTHER" id="PTHR24186:SF46">
    <property type="entry name" value="PROTEIN ACCELERATED CELL DEATH 6-LIKE"/>
    <property type="match status" value="1"/>
</dbReference>
<feature type="region of interest" description="Disordered" evidence="8">
    <location>
        <begin position="1"/>
        <end position="38"/>
    </location>
</feature>
<dbReference type="SMART" id="SM00248">
    <property type="entry name" value="ANK"/>
    <property type="match status" value="8"/>
</dbReference>
<feature type="transmembrane region" description="Helical" evidence="9">
    <location>
        <begin position="584"/>
        <end position="612"/>
    </location>
</feature>
<dbReference type="Pfam" id="PF12796">
    <property type="entry name" value="Ank_2"/>
    <property type="match status" value="2"/>
</dbReference>
<evidence type="ECO:0000313" key="11">
    <source>
        <dbReference type="EnsemblPlants" id="AUR62003189-RA:cds"/>
    </source>
</evidence>
<proteinExistence type="predicted"/>
<gene>
    <name evidence="11" type="primary">LOC110722864</name>
</gene>
<keyword evidence="4 9" id="KW-1133">Transmembrane helix</keyword>
<dbReference type="OrthoDB" id="1149549at2759"/>
<feature type="repeat" description="ANK" evidence="7">
    <location>
        <begin position="314"/>
        <end position="336"/>
    </location>
</feature>
<dbReference type="Pfam" id="PF13962">
    <property type="entry name" value="PGG"/>
    <property type="match status" value="1"/>
</dbReference>
<evidence type="ECO:0000256" key="6">
    <source>
        <dbReference type="ARBA" id="ARBA00023136"/>
    </source>
</evidence>
<dbReference type="PROSITE" id="PS50088">
    <property type="entry name" value="ANK_REPEAT"/>
    <property type="match status" value="2"/>
</dbReference>
<dbReference type="GO" id="GO:0005886">
    <property type="term" value="C:plasma membrane"/>
    <property type="evidence" value="ECO:0007669"/>
    <property type="project" value="TreeGrafter"/>
</dbReference>
<keyword evidence="6 9" id="KW-0472">Membrane</keyword>
<reference evidence="11" key="2">
    <citation type="submission" date="2021-03" db="UniProtKB">
        <authorList>
            <consortium name="EnsemblPlants"/>
        </authorList>
    </citation>
    <scope>IDENTIFICATION</scope>
</reference>
<dbReference type="OMA" id="RERLTWM"/>
<dbReference type="Pfam" id="PF00023">
    <property type="entry name" value="Ank"/>
    <property type="match status" value="1"/>
</dbReference>
<dbReference type="Gene3D" id="1.25.40.20">
    <property type="entry name" value="Ankyrin repeat-containing domain"/>
    <property type="match status" value="2"/>
</dbReference>
<name>A0A803KVY1_CHEQI</name>
<dbReference type="AlphaFoldDB" id="A0A803KVY1"/>
<dbReference type="InterPro" id="IPR036770">
    <property type="entry name" value="Ankyrin_rpt-contain_sf"/>
</dbReference>
<comment type="subcellular location">
    <subcellularLocation>
        <location evidence="1">Membrane</location>
        <topology evidence="1">Multi-pass membrane protein</topology>
    </subcellularLocation>
</comment>
<evidence type="ECO:0000313" key="12">
    <source>
        <dbReference type="Proteomes" id="UP000596660"/>
    </source>
</evidence>
<evidence type="ECO:0000256" key="9">
    <source>
        <dbReference type="SAM" id="Phobius"/>
    </source>
</evidence>